<dbReference type="Proteomes" id="UP000254893">
    <property type="component" value="Unassembled WGS sequence"/>
</dbReference>
<reference evidence="2 3" key="1">
    <citation type="submission" date="2018-06" db="EMBL/GenBank/DDBJ databases">
        <authorList>
            <consortium name="Pathogen Informatics"/>
            <person name="Doyle S."/>
        </authorList>
    </citation>
    <scope>NUCLEOTIDE SEQUENCE [LARGE SCALE GENOMIC DNA]</scope>
    <source>
        <strain evidence="2 3">NCTC11388</strain>
    </source>
</reference>
<keyword evidence="1" id="KW-0732">Signal</keyword>
<gene>
    <name evidence="2" type="ORF">NCTC11388_03834</name>
</gene>
<protein>
    <recommendedName>
        <fullName evidence="4">DUF3299 domain-containing protein</fullName>
    </recommendedName>
</protein>
<evidence type="ECO:0008006" key="4">
    <source>
        <dbReference type="Google" id="ProtNLM"/>
    </source>
</evidence>
<feature type="chain" id="PRO_5017012064" description="DUF3299 domain-containing protein" evidence="1">
    <location>
        <begin position="25"/>
        <end position="169"/>
    </location>
</feature>
<dbReference type="RefSeq" id="WP_115171217.1">
    <property type="nucleotide sequence ID" value="NZ_UGYW01000002.1"/>
</dbReference>
<evidence type="ECO:0000313" key="3">
    <source>
        <dbReference type="Proteomes" id="UP000254893"/>
    </source>
</evidence>
<name>A0A380CPT2_SPHSI</name>
<proteinExistence type="predicted"/>
<organism evidence="2 3">
    <name type="scientific">Sphingobacterium spiritivorum</name>
    <name type="common">Flavobacterium spiritivorum</name>
    <dbReference type="NCBI Taxonomy" id="258"/>
    <lineage>
        <taxon>Bacteria</taxon>
        <taxon>Pseudomonadati</taxon>
        <taxon>Bacteroidota</taxon>
        <taxon>Sphingobacteriia</taxon>
        <taxon>Sphingobacteriales</taxon>
        <taxon>Sphingobacteriaceae</taxon>
        <taxon>Sphingobacterium</taxon>
    </lineage>
</organism>
<dbReference type="Gene3D" id="2.40.50.870">
    <property type="entry name" value="Protein of unknown function (DUF3299)"/>
    <property type="match status" value="1"/>
</dbReference>
<dbReference type="AlphaFoldDB" id="A0A380CPT2"/>
<sequence>MNLYFLIPLLIIVISISTTQPSEAQKNVQQEHLTDHKPLMNKTWEAFDQLMYKVEKKANKTIYIPHFPPVLQQLNNKSVSLQGYMVPINTGRKHNWFLLSVLPVAQCMFCGQNGIPPMAEIMMKNKRKVTFSELPIQIRGIVYLNADKDGHTEIQIRDAELIIKKLITT</sequence>
<dbReference type="EMBL" id="UGYW01000002">
    <property type="protein sequence ID" value="SUJ25784.1"/>
    <property type="molecule type" value="Genomic_DNA"/>
</dbReference>
<evidence type="ECO:0000313" key="2">
    <source>
        <dbReference type="EMBL" id="SUJ25784.1"/>
    </source>
</evidence>
<accession>A0A380CPT2</accession>
<feature type="signal peptide" evidence="1">
    <location>
        <begin position="1"/>
        <end position="24"/>
    </location>
</feature>
<evidence type="ECO:0000256" key="1">
    <source>
        <dbReference type="SAM" id="SignalP"/>
    </source>
</evidence>